<proteinExistence type="inferred from homology"/>
<evidence type="ECO:0000313" key="4">
    <source>
        <dbReference type="EMBL" id="KAK7317920.1"/>
    </source>
</evidence>
<evidence type="ECO:0000259" key="3">
    <source>
        <dbReference type="PROSITE" id="PS50891"/>
    </source>
</evidence>
<dbReference type="EMBL" id="JAYKXN010000001">
    <property type="protein sequence ID" value="KAK7317920.1"/>
    <property type="molecule type" value="Genomic_DNA"/>
</dbReference>
<dbReference type="InterPro" id="IPR004883">
    <property type="entry name" value="LOB"/>
</dbReference>
<dbReference type="Proteomes" id="UP001359559">
    <property type="component" value="Unassembled WGS sequence"/>
</dbReference>
<gene>
    <name evidence="4" type="ORF">RJT34_02547</name>
</gene>
<name>A0AAN9KHC3_CLITE</name>
<organism evidence="4 5">
    <name type="scientific">Clitoria ternatea</name>
    <name type="common">Butterfly pea</name>
    <dbReference type="NCBI Taxonomy" id="43366"/>
    <lineage>
        <taxon>Eukaryota</taxon>
        <taxon>Viridiplantae</taxon>
        <taxon>Streptophyta</taxon>
        <taxon>Embryophyta</taxon>
        <taxon>Tracheophyta</taxon>
        <taxon>Spermatophyta</taxon>
        <taxon>Magnoliopsida</taxon>
        <taxon>eudicotyledons</taxon>
        <taxon>Gunneridae</taxon>
        <taxon>Pentapetalae</taxon>
        <taxon>rosids</taxon>
        <taxon>fabids</taxon>
        <taxon>Fabales</taxon>
        <taxon>Fabaceae</taxon>
        <taxon>Papilionoideae</taxon>
        <taxon>50 kb inversion clade</taxon>
        <taxon>NPAAA clade</taxon>
        <taxon>indigoferoid/millettioid clade</taxon>
        <taxon>Phaseoleae</taxon>
        <taxon>Clitoria</taxon>
    </lineage>
</organism>
<comment type="similarity">
    <text evidence="1">Belongs to the LOB domain-containing protein family.</text>
</comment>
<dbReference type="PANTHER" id="PTHR31301">
    <property type="entry name" value="LOB DOMAIN-CONTAINING PROTEIN 4-RELATED"/>
    <property type="match status" value="1"/>
</dbReference>
<reference evidence="4 5" key="1">
    <citation type="submission" date="2024-01" db="EMBL/GenBank/DDBJ databases">
        <title>The genomes of 5 underutilized Papilionoideae crops provide insights into root nodulation and disease resistance.</title>
        <authorList>
            <person name="Yuan L."/>
        </authorList>
    </citation>
    <scope>NUCLEOTIDE SEQUENCE [LARGE SCALE GENOMIC DNA]</scope>
    <source>
        <strain evidence="4">LY-2023</strain>
        <tissue evidence="4">Leaf</tissue>
    </source>
</reference>
<dbReference type="AlphaFoldDB" id="A0AAN9KHC3"/>
<dbReference type="Pfam" id="PF03195">
    <property type="entry name" value="LOB"/>
    <property type="match status" value="1"/>
</dbReference>
<dbReference type="PROSITE" id="PS50891">
    <property type="entry name" value="LOB"/>
    <property type="match status" value="1"/>
</dbReference>
<dbReference type="PANTHER" id="PTHR31301:SF58">
    <property type="entry name" value="LOB DOMAIN-CONTAINING PROTEIN 3"/>
    <property type="match status" value="1"/>
</dbReference>
<evidence type="ECO:0000313" key="5">
    <source>
        <dbReference type="Proteomes" id="UP001359559"/>
    </source>
</evidence>
<comment type="caution">
    <text evidence="4">The sequence shown here is derived from an EMBL/GenBank/DDBJ whole genome shotgun (WGS) entry which is preliminary data.</text>
</comment>
<accession>A0AAN9KHC3</accession>
<keyword evidence="5" id="KW-1185">Reference proteome</keyword>
<evidence type="ECO:0000256" key="2">
    <source>
        <dbReference type="SAM" id="Coils"/>
    </source>
</evidence>
<sequence length="172" mass="19416">MIFGSKKKEAARTPCAACKCLRRKCDKNCTFAPYFPAQEPHKFAIVHKIYGASNVQKMLQEVEEEQRQDAVSSMVYEATARIRDPVYGCAGAIEILQQQVIGLQSKLAEAQAEAVQLTMRHNTVSFWNQQAQGAPIPSKTIQTQASPSYNMDIMMMMDPNNINNNNHYNPMW</sequence>
<feature type="domain" description="LOB" evidence="3">
    <location>
        <begin position="13"/>
        <end position="114"/>
    </location>
</feature>
<feature type="coiled-coil region" evidence="2">
    <location>
        <begin position="93"/>
        <end position="120"/>
    </location>
</feature>
<evidence type="ECO:0000256" key="1">
    <source>
        <dbReference type="ARBA" id="ARBA00005474"/>
    </source>
</evidence>
<keyword evidence="2" id="KW-0175">Coiled coil</keyword>
<protein>
    <recommendedName>
        <fullName evidence="3">LOB domain-containing protein</fullName>
    </recommendedName>
</protein>